<keyword evidence="2" id="KW-1185">Reference proteome</keyword>
<dbReference type="AlphaFoldDB" id="A0A5B6VBG8"/>
<reference evidence="2" key="1">
    <citation type="journal article" date="2019" name="Plant Biotechnol. J.">
        <title>Genome sequencing of the Australian wild diploid species Gossypium australe highlights disease resistance and delayed gland morphogenesis.</title>
        <authorList>
            <person name="Cai Y."/>
            <person name="Cai X."/>
            <person name="Wang Q."/>
            <person name="Wang P."/>
            <person name="Zhang Y."/>
            <person name="Cai C."/>
            <person name="Xu Y."/>
            <person name="Wang K."/>
            <person name="Zhou Z."/>
            <person name="Wang C."/>
            <person name="Geng S."/>
            <person name="Li B."/>
            <person name="Dong Q."/>
            <person name="Hou Y."/>
            <person name="Wang H."/>
            <person name="Ai P."/>
            <person name="Liu Z."/>
            <person name="Yi F."/>
            <person name="Sun M."/>
            <person name="An G."/>
            <person name="Cheng J."/>
            <person name="Zhang Y."/>
            <person name="Shi Q."/>
            <person name="Xie Y."/>
            <person name="Shi X."/>
            <person name="Chang Y."/>
            <person name="Huang F."/>
            <person name="Chen Y."/>
            <person name="Hong S."/>
            <person name="Mi L."/>
            <person name="Sun Q."/>
            <person name="Zhang L."/>
            <person name="Zhou B."/>
            <person name="Peng R."/>
            <person name="Zhang X."/>
            <person name="Liu F."/>
        </authorList>
    </citation>
    <scope>NUCLEOTIDE SEQUENCE [LARGE SCALE GENOMIC DNA]</scope>
    <source>
        <strain evidence="2">cv. PA1801</strain>
    </source>
</reference>
<dbReference type="Proteomes" id="UP000325315">
    <property type="component" value="Unassembled WGS sequence"/>
</dbReference>
<comment type="caution">
    <text evidence="1">The sequence shown here is derived from an EMBL/GenBank/DDBJ whole genome shotgun (WGS) entry which is preliminary data.</text>
</comment>
<gene>
    <name evidence="1" type="ORF">EPI10_001567</name>
</gene>
<protein>
    <submittedName>
        <fullName evidence="1">Retrovirus-related Pol polyprotein from transposon TNT 1-94</fullName>
    </submittedName>
</protein>
<evidence type="ECO:0000313" key="2">
    <source>
        <dbReference type="Proteomes" id="UP000325315"/>
    </source>
</evidence>
<accession>A0A5B6VBG8</accession>
<sequence>MCFDPIVLRIHVSCNVIFFDHQYLYPLPAFHSNNSTHSLLPAFEDMSYEPYSHSLAPITRFQPHLVYTRRYMDNVQHSDLVLELSHQEVPETSLLLSPPMSFLPPALASDPSPLKKSTRSSHPRKYDYSPKIFGYHKSIIATLSSIKIPGSYLEAIQHKCWQQEIQDERDALYHNQTWDIVTCPSDVFSIKLISDESLYRCKARLVALDN</sequence>
<name>A0A5B6VBG8_9ROSI</name>
<organism evidence="1 2">
    <name type="scientific">Gossypium australe</name>
    <dbReference type="NCBI Taxonomy" id="47621"/>
    <lineage>
        <taxon>Eukaryota</taxon>
        <taxon>Viridiplantae</taxon>
        <taxon>Streptophyta</taxon>
        <taxon>Embryophyta</taxon>
        <taxon>Tracheophyta</taxon>
        <taxon>Spermatophyta</taxon>
        <taxon>Magnoliopsida</taxon>
        <taxon>eudicotyledons</taxon>
        <taxon>Gunneridae</taxon>
        <taxon>Pentapetalae</taxon>
        <taxon>rosids</taxon>
        <taxon>malvids</taxon>
        <taxon>Malvales</taxon>
        <taxon>Malvaceae</taxon>
        <taxon>Malvoideae</taxon>
        <taxon>Gossypium</taxon>
    </lineage>
</organism>
<evidence type="ECO:0000313" key="1">
    <source>
        <dbReference type="EMBL" id="KAA3466477.1"/>
    </source>
</evidence>
<proteinExistence type="predicted"/>
<dbReference type="EMBL" id="SMMG02000007">
    <property type="protein sequence ID" value="KAA3466477.1"/>
    <property type="molecule type" value="Genomic_DNA"/>
</dbReference>